<dbReference type="Proteomes" id="UP000092607">
    <property type="component" value="Unassembled WGS sequence"/>
</dbReference>
<evidence type="ECO:0000256" key="1">
    <source>
        <dbReference type="ARBA" id="ARBA00010333"/>
    </source>
</evidence>
<accession>A0A1B8PYG5</accession>
<keyword evidence="2" id="KW-0732">Signal</keyword>
<dbReference type="Pfam" id="PF00497">
    <property type="entry name" value="SBP_bac_3"/>
    <property type="match status" value="1"/>
</dbReference>
<comment type="caution">
    <text evidence="4">The sequence shown here is derived from an EMBL/GenBank/DDBJ whole genome shotgun (WGS) entry which is preliminary data.</text>
</comment>
<dbReference type="EMBL" id="LZMS01000074">
    <property type="protein sequence ID" value="OBX61220.1"/>
    <property type="molecule type" value="Genomic_DNA"/>
</dbReference>
<dbReference type="SUPFAM" id="SSF53850">
    <property type="entry name" value="Periplasmic binding protein-like II"/>
    <property type="match status" value="1"/>
</dbReference>
<sequence length="213" mass="23754">MKILKFTQLSGRIVFHNKNLPDRKLTAFVFSLKNMRFFSFFMANTKGRHALTKKLSYTQNFTNPFKNYVKGSGTYDGLTSLAGKRVGIIVGGKQRADIEAVGGYAELTEYPTPYSLVEALAQDKIDVFAIQGSIADHFAKSFPQLNLESNPYESQSVAEAHVGVIVDKQNTKLLDDINAGIKKLKENGRLAEIQKKWLSEDLQKIQVSSTTAQ</sequence>
<evidence type="ECO:0000256" key="2">
    <source>
        <dbReference type="ARBA" id="ARBA00022729"/>
    </source>
</evidence>
<dbReference type="PANTHER" id="PTHR35936">
    <property type="entry name" value="MEMBRANE-BOUND LYTIC MUREIN TRANSGLYCOSYLASE F"/>
    <property type="match status" value="1"/>
</dbReference>
<dbReference type="SMART" id="SM00062">
    <property type="entry name" value="PBPb"/>
    <property type="match status" value="1"/>
</dbReference>
<name>A0A1B8PYG5_MORLA</name>
<evidence type="ECO:0000313" key="4">
    <source>
        <dbReference type="EMBL" id="OBX61220.1"/>
    </source>
</evidence>
<evidence type="ECO:0000259" key="3">
    <source>
        <dbReference type="SMART" id="SM00062"/>
    </source>
</evidence>
<comment type="similarity">
    <text evidence="1">Belongs to the bacterial solute-binding protein 3 family.</text>
</comment>
<dbReference type="Gene3D" id="3.40.190.10">
    <property type="entry name" value="Periplasmic binding protein-like II"/>
    <property type="match status" value="2"/>
</dbReference>
<gene>
    <name evidence="4" type="ORF">A9309_08590</name>
</gene>
<dbReference type="InterPro" id="IPR001638">
    <property type="entry name" value="Solute-binding_3/MltF_N"/>
</dbReference>
<dbReference type="AlphaFoldDB" id="A0A1B8PYG5"/>
<proteinExistence type="inferred from homology"/>
<dbReference type="RefSeq" id="WP_065256456.1">
    <property type="nucleotide sequence ID" value="NZ_JBPAGO010000002.1"/>
</dbReference>
<feature type="domain" description="Solute-binding protein family 3/N-terminal" evidence="3">
    <location>
        <begin position="24"/>
        <end position="201"/>
    </location>
</feature>
<organism evidence="4 5">
    <name type="scientific">Moraxella lacunata</name>
    <dbReference type="NCBI Taxonomy" id="477"/>
    <lineage>
        <taxon>Bacteria</taxon>
        <taxon>Pseudomonadati</taxon>
        <taxon>Pseudomonadota</taxon>
        <taxon>Gammaproteobacteria</taxon>
        <taxon>Moraxellales</taxon>
        <taxon>Moraxellaceae</taxon>
        <taxon>Moraxella</taxon>
    </lineage>
</organism>
<evidence type="ECO:0000313" key="5">
    <source>
        <dbReference type="Proteomes" id="UP000092607"/>
    </source>
</evidence>
<protein>
    <recommendedName>
        <fullName evidence="3">Solute-binding protein family 3/N-terminal domain-containing protein</fullName>
    </recommendedName>
</protein>
<reference evidence="4 5" key="1">
    <citation type="submission" date="2016-06" db="EMBL/GenBank/DDBJ databases">
        <title>Draft genome of Moraxella lacunata CCUG 57757A.</title>
        <authorList>
            <person name="Salva-Serra F."/>
            <person name="Engstrom-Jakobsson H."/>
            <person name="Thorell K."/>
            <person name="Gonzales-Siles L."/>
            <person name="Karlsson R."/>
            <person name="Boulund F."/>
            <person name="Engstrand L."/>
            <person name="Kristiansson E."/>
            <person name="Moore E."/>
        </authorList>
    </citation>
    <scope>NUCLEOTIDE SEQUENCE [LARGE SCALE GENOMIC DNA]</scope>
    <source>
        <strain evidence="4 5">CCUG 57757A</strain>
    </source>
</reference>